<dbReference type="PANTHER" id="PTHR41287">
    <property type="match status" value="1"/>
</dbReference>
<dbReference type="RefSeq" id="WP_202850273.1">
    <property type="nucleotide sequence ID" value="NZ_JAETYZ010000073.1"/>
</dbReference>
<dbReference type="AlphaFoldDB" id="A0ABD4PJ82"/>
<sequence>MTAWNKYAEDVKTGKIPACKRLKQAVKRYFSDLKNPLYTFDREVVERFIAFSRVCPHVKGPMRGRPIELEPWQQFAFACILGFKVKATGRRKYTSAFIEVPRKNAKSTTAAILANWFLIMENGQQDIYTAAVSRDQARIVFDDARQMCLLSRPLRRRVNIQAHKVMHPKSNSLLKPLAAKAATIEG</sequence>
<proteinExistence type="predicted"/>
<dbReference type="Proteomes" id="UP000615017">
    <property type="component" value="Unassembled WGS sequence"/>
</dbReference>
<feature type="domain" description="Terminase large subunit-like ATPase" evidence="1">
    <location>
        <begin position="71"/>
        <end position="186"/>
    </location>
</feature>
<gene>
    <name evidence="2" type="ORF">JNA65_26150</name>
</gene>
<evidence type="ECO:0000313" key="3">
    <source>
        <dbReference type="Proteomes" id="UP000615017"/>
    </source>
</evidence>
<dbReference type="InterPro" id="IPR027310">
    <property type="entry name" value="Profilin_CS"/>
</dbReference>
<dbReference type="InterPro" id="IPR046461">
    <property type="entry name" value="TerL_ATPase"/>
</dbReference>
<organism evidence="2 3">
    <name type="scientific">Escherichia coli</name>
    <dbReference type="NCBI Taxonomy" id="562"/>
    <lineage>
        <taxon>Bacteria</taxon>
        <taxon>Pseudomonadati</taxon>
        <taxon>Pseudomonadota</taxon>
        <taxon>Gammaproteobacteria</taxon>
        <taxon>Enterobacterales</taxon>
        <taxon>Enterobacteriaceae</taxon>
        <taxon>Escherichia</taxon>
    </lineage>
</organism>
<dbReference type="InterPro" id="IPR005021">
    <property type="entry name" value="Terminase_largesu-like"/>
</dbReference>
<evidence type="ECO:0000259" key="1">
    <source>
        <dbReference type="Pfam" id="PF03354"/>
    </source>
</evidence>
<dbReference type="Gene3D" id="3.40.50.300">
    <property type="entry name" value="P-loop containing nucleotide triphosphate hydrolases"/>
    <property type="match status" value="1"/>
</dbReference>
<name>A0ABD4PJ82_ECOLX</name>
<dbReference type="Pfam" id="PF03354">
    <property type="entry name" value="TerL_ATPase"/>
    <property type="match status" value="1"/>
</dbReference>
<evidence type="ECO:0000313" key="2">
    <source>
        <dbReference type="EMBL" id="MBL6237327.1"/>
    </source>
</evidence>
<comment type="caution">
    <text evidence="2">The sequence shown here is derived from an EMBL/GenBank/DDBJ whole genome shotgun (WGS) entry which is preliminary data.</text>
</comment>
<dbReference type="InterPro" id="IPR027417">
    <property type="entry name" value="P-loop_NTPase"/>
</dbReference>
<dbReference type="PROSITE" id="PS00414">
    <property type="entry name" value="PROFILIN"/>
    <property type="match status" value="1"/>
</dbReference>
<protein>
    <submittedName>
        <fullName evidence="2">Terminase large subunit</fullName>
    </submittedName>
</protein>
<accession>A0ABD4PJ82</accession>
<dbReference type="PANTHER" id="PTHR41287:SF1">
    <property type="entry name" value="PROTEIN YMFN"/>
    <property type="match status" value="1"/>
</dbReference>
<reference evidence="2 3" key="1">
    <citation type="submission" date="2021-01" db="EMBL/GenBank/DDBJ databases">
        <title>Genomes of Escherichia coli STEC strains from raw meat-based diets for companion animals.</title>
        <authorList>
            <person name="Stevens M.J.A."/>
            <person name="Stephan R."/>
        </authorList>
    </citation>
    <scope>NUCLEOTIDE SEQUENCE [LARGE SCALE GENOMIC DNA]</scope>
    <source>
        <strain evidence="2 3">LSC1-58</strain>
    </source>
</reference>
<dbReference type="EMBL" id="JAETYZ010000073">
    <property type="protein sequence ID" value="MBL6237327.1"/>
    <property type="molecule type" value="Genomic_DNA"/>
</dbReference>
<feature type="non-terminal residue" evidence="2">
    <location>
        <position position="186"/>
    </location>
</feature>